<dbReference type="FunFam" id="1.20.58.340:FF:000004">
    <property type="entry name" value="Magnesium transport protein CorA"/>
    <property type="match status" value="1"/>
</dbReference>
<protein>
    <recommendedName>
        <fullName evidence="12">Magnesium transport protein CorA</fullName>
    </recommendedName>
</protein>
<dbReference type="NCBIfam" id="TIGR00383">
    <property type="entry name" value="corA"/>
    <property type="match status" value="1"/>
</dbReference>
<name>A0AA49GR98_9BACT</name>
<gene>
    <name evidence="12 13" type="primary">corA</name>
    <name evidence="13" type="ORF">K4G66_10395</name>
</gene>
<evidence type="ECO:0000256" key="6">
    <source>
        <dbReference type="ARBA" id="ARBA00022842"/>
    </source>
</evidence>
<reference evidence="13" key="2">
    <citation type="journal article" date="2024" name="Antonie Van Leeuwenhoek">
        <title>Roseihalotalea indica gen. nov., sp. nov., a halophilic Bacteroidetes from mesopelagic Southwest Indian Ocean with higher carbohydrate metabolic potential.</title>
        <authorList>
            <person name="Chen B."/>
            <person name="Zhang M."/>
            <person name="Lin D."/>
            <person name="Ye J."/>
            <person name="Tang K."/>
        </authorList>
    </citation>
    <scope>NUCLEOTIDE SEQUENCE</scope>
    <source>
        <strain evidence="13">TK19036</strain>
    </source>
</reference>
<dbReference type="EMBL" id="CP120682">
    <property type="protein sequence ID" value="WKN39107.1"/>
    <property type="molecule type" value="Genomic_DNA"/>
</dbReference>
<dbReference type="GO" id="GO:0015087">
    <property type="term" value="F:cobalt ion transmembrane transporter activity"/>
    <property type="evidence" value="ECO:0007669"/>
    <property type="project" value="UniProtKB-UniRule"/>
</dbReference>
<evidence type="ECO:0000256" key="5">
    <source>
        <dbReference type="ARBA" id="ARBA00022692"/>
    </source>
</evidence>
<dbReference type="InterPro" id="IPR002523">
    <property type="entry name" value="MgTranspt_CorA/ZnTranspt_ZntB"/>
</dbReference>
<dbReference type="Gene3D" id="1.20.58.340">
    <property type="entry name" value="Magnesium transport protein CorA, transmembrane region"/>
    <property type="match status" value="2"/>
</dbReference>
<dbReference type="Pfam" id="PF01544">
    <property type="entry name" value="CorA"/>
    <property type="match status" value="1"/>
</dbReference>
<keyword evidence="4 12" id="KW-1003">Cell membrane</keyword>
<keyword evidence="3 12" id="KW-0813">Transport</keyword>
<feature type="transmembrane region" description="Helical" evidence="12">
    <location>
        <begin position="349"/>
        <end position="369"/>
    </location>
</feature>
<dbReference type="GO" id="GO:0050897">
    <property type="term" value="F:cobalt ion binding"/>
    <property type="evidence" value="ECO:0007669"/>
    <property type="project" value="TreeGrafter"/>
</dbReference>
<evidence type="ECO:0000256" key="11">
    <source>
        <dbReference type="ARBA" id="ARBA00045497"/>
    </source>
</evidence>
<keyword evidence="9 12" id="KW-0472">Membrane</keyword>
<evidence type="ECO:0000256" key="9">
    <source>
        <dbReference type="ARBA" id="ARBA00023136"/>
    </source>
</evidence>
<evidence type="ECO:0000256" key="2">
    <source>
        <dbReference type="ARBA" id="ARBA00009765"/>
    </source>
</evidence>
<proteinExistence type="inferred from homology"/>
<dbReference type="CDD" id="cd12828">
    <property type="entry name" value="TmCorA-like_1"/>
    <property type="match status" value="1"/>
</dbReference>
<dbReference type="InterPro" id="IPR045861">
    <property type="entry name" value="CorA_cytoplasmic_dom"/>
</dbReference>
<evidence type="ECO:0000256" key="8">
    <source>
        <dbReference type="ARBA" id="ARBA00023065"/>
    </source>
</evidence>
<dbReference type="AlphaFoldDB" id="A0AA49GR98"/>
<comment type="similarity">
    <text evidence="2 12">Belongs to the CorA metal ion transporter (MIT) (TC 1.A.35) family.</text>
</comment>
<feature type="transmembrane region" description="Helical" evidence="12">
    <location>
        <begin position="314"/>
        <end position="337"/>
    </location>
</feature>
<dbReference type="Gene3D" id="3.30.460.20">
    <property type="entry name" value="CorA soluble domain-like"/>
    <property type="match status" value="1"/>
</dbReference>
<dbReference type="SUPFAM" id="SSF143865">
    <property type="entry name" value="CorA soluble domain-like"/>
    <property type="match status" value="1"/>
</dbReference>
<evidence type="ECO:0000256" key="12">
    <source>
        <dbReference type="RuleBase" id="RU362010"/>
    </source>
</evidence>
<sequence>MRRQIQRQLLKVLPIQLLRKSLFQNQNYRISKHAGAAPGTLIYTGKKVDEPIEITVLQYTEDELNRHTNASVADAIAQIDMNQENWINVSAIYDTSIVQQLGEHFCLHPLVTEDILNTVLSPQYENYEEYLFITLKMLNLNEETHHIEQEHISFILTPQVLISFQEQRKDVFDPVRERLEAAKGRIRKRGTDYLLYALMDVIVDNYYTVTEEYNEQLILLEDSLIRNPTQDAMERITFYTRHVVELRKSVLPLREALSKLINDESFVEENTRRFFRDVYSHLEQAISTMETQREVLNGLMNLYMSMLSNKMNNVMKTLTIIATIFIPLTFVAGIYGMNFDNMPELHWELGYPAVLVFMLVSGVLMYLWMRTNRWF</sequence>
<accession>A0AA49GR98</accession>
<comment type="function">
    <text evidence="11">Mediates influx of magnesium ions. Alternates between open and closed states. Activated by low cytoplasmic Mg(2+) levels. Inactive when cytoplasmic Mg(2+) levels are high.</text>
</comment>
<keyword evidence="6 12" id="KW-0460">Magnesium</keyword>
<evidence type="ECO:0000256" key="7">
    <source>
        <dbReference type="ARBA" id="ARBA00022989"/>
    </source>
</evidence>
<dbReference type="GO" id="GO:0015095">
    <property type="term" value="F:magnesium ion transmembrane transporter activity"/>
    <property type="evidence" value="ECO:0007669"/>
    <property type="project" value="UniProtKB-UniRule"/>
</dbReference>
<organism evidence="13">
    <name type="scientific">Roseihalotalea indica</name>
    <dbReference type="NCBI Taxonomy" id="2867963"/>
    <lineage>
        <taxon>Bacteria</taxon>
        <taxon>Pseudomonadati</taxon>
        <taxon>Bacteroidota</taxon>
        <taxon>Cytophagia</taxon>
        <taxon>Cytophagales</taxon>
        <taxon>Catalimonadaceae</taxon>
        <taxon>Roseihalotalea</taxon>
    </lineage>
</organism>
<evidence type="ECO:0000313" key="13">
    <source>
        <dbReference type="EMBL" id="WKN39107.1"/>
    </source>
</evidence>
<dbReference type="InterPro" id="IPR045863">
    <property type="entry name" value="CorA_TM1_TM2"/>
</dbReference>
<evidence type="ECO:0000256" key="1">
    <source>
        <dbReference type="ARBA" id="ARBA00004651"/>
    </source>
</evidence>
<keyword evidence="7 12" id="KW-1133">Transmembrane helix</keyword>
<comment type="catalytic activity">
    <reaction evidence="10">
        <text>Mg(2+)(in) = Mg(2+)(out)</text>
        <dbReference type="Rhea" id="RHEA:29827"/>
        <dbReference type="ChEBI" id="CHEBI:18420"/>
    </reaction>
</comment>
<evidence type="ECO:0000256" key="10">
    <source>
        <dbReference type="ARBA" id="ARBA00034269"/>
    </source>
</evidence>
<dbReference type="SUPFAM" id="SSF144083">
    <property type="entry name" value="Magnesium transport protein CorA, transmembrane region"/>
    <property type="match status" value="1"/>
</dbReference>
<keyword evidence="5 12" id="KW-0812">Transmembrane</keyword>
<dbReference type="PANTHER" id="PTHR46494">
    <property type="entry name" value="CORA FAMILY METAL ION TRANSPORTER (EUROFUNG)"/>
    <property type="match status" value="1"/>
</dbReference>
<dbReference type="GO" id="GO:0000287">
    <property type="term" value="F:magnesium ion binding"/>
    <property type="evidence" value="ECO:0007669"/>
    <property type="project" value="TreeGrafter"/>
</dbReference>
<dbReference type="PANTHER" id="PTHR46494:SF1">
    <property type="entry name" value="CORA FAMILY METAL ION TRANSPORTER (EUROFUNG)"/>
    <property type="match status" value="1"/>
</dbReference>
<evidence type="ECO:0000256" key="3">
    <source>
        <dbReference type="ARBA" id="ARBA00022448"/>
    </source>
</evidence>
<dbReference type="GO" id="GO:0005886">
    <property type="term" value="C:plasma membrane"/>
    <property type="evidence" value="ECO:0007669"/>
    <property type="project" value="UniProtKB-SubCell"/>
</dbReference>
<keyword evidence="8 12" id="KW-0406">Ion transport</keyword>
<comment type="subcellular location">
    <subcellularLocation>
        <location evidence="1">Cell membrane</location>
        <topology evidence="1">Multi-pass membrane protein</topology>
    </subcellularLocation>
    <subcellularLocation>
        <location evidence="12">Membrane</location>
        <topology evidence="12">Multi-pass membrane protein</topology>
    </subcellularLocation>
</comment>
<evidence type="ECO:0000256" key="4">
    <source>
        <dbReference type="ARBA" id="ARBA00022475"/>
    </source>
</evidence>
<reference evidence="13" key="1">
    <citation type="journal article" date="2023" name="Comput. Struct. Biotechnol. J.">
        <title>Discovery of a novel marine Bacteroidetes with a rich repertoire of carbohydrate-active enzymes.</title>
        <authorList>
            <person name="Chen B."/>
            <person name="Liu G."/>
            <person name="Chen Q."/>
            <person name="Wang H."/>
            <person name="Liu L."/>
            <person name="Tang K."/>
        </authorList>
    </citation>
    <scope>NUCLEOTIDE SEQUENCE</scope>
    <source>
        <strain evidence="13">TK19036</strain>
    </source>
</reference>
<dbReference type="InterPro" id="IPR004488">
    <property type="entry name" value="Mg/Co-transport_prot_CorA"/>
</dbReference>